<evidence type="ECO:0000256" key="2">
    <source>
        <dbReference type="SAM" id="MobiDB-lite"/>
    </source>
</evidence>
<evidence type="ECO:0000313" key="5">
    <source>
        <dbReference type="Proteomes" id="UP001159428"/>
    </source>
</evidence>
<feature type="compositionally biased region" description="Basic and acidic residues" evidence="2">
    <location>
        <begin position="622"/>
        <end position="646"/>
    </location>
</feature>
<feature type="region of interest" description="Disordered" evidence="2">
    <location>
        <begin position="564"/>
        <end position="586"/>
    </location>
</feature>
<evidence type="ECO:0000256" key="1">
    <source>
        <dbReference type="PROSITE-ProRule" id="PRU00325"/>
    </source>
</evidence>
<accession>A0AAU9XAN4</accession>
<dbReference type="InterPro" id="IPR007527">
    <property type="entry name" value="Znf_SWIM"/>
</dbReference>
<reference evidence="4 5" key="1">
    <citation type="submission" date="2022-05" db="EMBL/GenBank/DDBJ databases">
        <authorList>
            <consortium name="Genoscope - CEA"/>
            <person name="William W."/>
        </authorList>
    </citation>
    <scope>NUCLEOTIDE SEQUENCE [LARGE SCALE GENOMIC DNA]</scope>
</reference>
<keyword evidence="1" id="KW-0479">Metal-binding</keyword>
<dbReference type="EMBL" id="CALNXJ010000036">
    <property type="protein sequence ID" value="CAH3142407.1"/>
    <property type="molecule type" value="Genomic_DNA"/>
</dbReference>
<dbReference type="PROSITE" id="PS50966">
    <property type="entry name" value="ZF_SWIM"/>
    <property type="match status" value="1"/>
</dbReference>
<sequence>MTKKPEVVFFYGPPFSGKALFFKHHFSQTHKKINPAELFEANPSLSHREVILKVVNTLSEGQNVVVDDENSSKTKRKSYMAIIRKKVGLCNFRVIYFHIAPSSGLFICYWGREWELACQFELSLIKLSDMEVEQWFQNNTEPPSEEEGFNKIDKVDVQLVCDTPYKFVVPALFFQWEGLFQCQEEQTNIHKAVINVVKKWSHNNLWGRVVLLKLSEKQSCEGGKTCEWLKKMKQLTCELVTQVNMPIFLVHLCSYLWEFSRPPNPGLFAWLQRLHNIDLSNKATFFIHSSDDHSQAATAAGVKCIKIDTVHCGVAARVPECVSKAKLTWLDSQGRPEARIPLFHEAVSSHDRTGENKVSSNCVTVTNKSYTHGICFEDFASLERFNLQYKQAAIPTESVSGDLFNYEGCPVELSARRTEKQSSEDNTMCFSGTPGTPVVPLHKSPVRSKIDERKPPDTICPTFVVKSLTNEKIESHAFSLGHFRRGEGCTRLIRNVRSKTVEDGVLFSAKCIGSQDQLYDVSVVLNEKGVVRASCTCADPASKQGRCKHGVALLLRCKKEKNSASSGEDRVKKTKPEDSSSTKHCKRLKAKKKLETTMYFLSPEELLQTAQEILHKNSNLSKPEETDRSRRQSREFTREQRKSKLSLHVEDEPYKGISRRESLNSSVSRDSFINETIVKETCEDVQCGCTDNGLINKIIPESVTVGTLEFRSTETSSSVPEPQIRTKAGVLEKDKSHNGIIIHGKDETQTRTSILDEFI</sequence>
<feature type="domain" description="SWIM-type" evidence="3">
    <location>
        <begin position="519"/>
        <end position="558"/>
    </location>
</feature>
<comment type="caution">
    <text evidence="4">The sequence shown here is derived from an EMBL/GenBank/DDBJ whole genome shotgun (WGS) entry which is preliminary data.</text>
</comment>
<proteinExistence type="predicted"/>
<keyword evidence="5" id="KW-1185">Reference proteome</keyword>
<dbReference type="Pfam" id="PF04434">
    <property type="entry name" value="SWIM"/>
    <property type="match status" value="1"/>
</dbReference>
<evidence type="ECO:0000313" key="4">
    <source>
        <dbReference type="EMBL" id="CAH3142407.1"/>
    </source>
</evidence>
<protein>
    <recommendedName>
        <fullName evidence="3">SWIM-type domain-containing protein</fullName>
    </recommendedName>
</protein>
<keyword evidence="1" id="KW-0862">Zinc</keyword>
<organism evidence="4 5">
    <name type="scientific">Pocillopora meandrina</name>
    <dbReference type="NCBI Taxonomy" id="46732"/>
    <lineage>
        <taxon>Eukaryota</taxon>
        <taxon>Metazoa</taxon>
        <taxon>Cnidaria</taxon>
        <taxon>Anthozoa</taxon>
        <taxon>Hexacorallia</taxon>
        <taxon>Scleractinia</taxon>
        <taxon>Astrocoeniina</taxon>
        <taxon>Pocilloporidae</taxon>
        <taxon>Pocillopora</taxon>
    </lineage>
</organism>
<evidence type="ECO:0000259" key="3">
    <source>
        <dbReference type="PROSITE" id="PS50966"/>
    </source>
</evidence>
<dbReference type="InterPro" id="IPR027417">
    <property type="entry name" value="P-loop_NTPase"/>
</dbReference>
<gene>
    <name evidence="4" type="ORF">PMEA_00020167</name>
</gene>
<name>A0AAU9XAN4_9CNID</name>
<dbReference type="Proteomes" id="UP001159428">
    <property type="component" value="Unassembled WGS sequence"/>
</dbReference>
<keyword evidence="1" id="KW-0863">Zinc-finger</keyword>
<feature type="compositionally biased region" description="Basic and acidic residues" evidence="2">
    <location>
        <begin position="567"/>
        <end position="581"/>
    </location>
</feature>
<feature type="region of interest" description="Disordered" evidence="2">
    <location>
        <begin position="616"/>
        <end position="646"/>
    </location>
</feature>
<dbReference type="GO" id="GO:0008270">
    <property type="term" value="F:zinc ion binding"/>
    <property type="evidence" value="ECO:0007669"/>
    <property type="project" value="UniProtKB-KW"/>
</dbReference>
<dbReference type="AlphaFoldDB" id="A0AAU9XAN4"/>
<dbReference type="Gene3D" id="3.40.50.300">
    <property type="entry name" value="P-loop containing nucleotide triphosphate hydrolases"/>
    <property type="match status" value="1"/>
</dbReference>